<feature type="transmembrane region" description="Helical" evidence="15">
    <location>
        <begin position="718"/>
        <end position="740"/>
    </location>
</feature>
<dbReference type="GO" id="GO:0016020">
    <property type="term" value="C:membrane"/>
    <property type="evidence" value="ECO:0007669"/>
    <property type="project" value="UniProtKB-SubCell"/>
</dbReference>
<dbReference type="PROSITE" id="PS50893">
    <property type="entry name" value="ABC_TRANSPORTER_2"/>
    <property type="match status" value="2"/>
</dbReference>
<dbReference type="InterPro" id="IPR003439">
    <property type="entry name" value="ABC_transporter-like_ATP-bd"/>
</dbReference>
<dbReference type="Pfam" id="PF00664">
    <property type="entry name" value="ABC_membrane"/>
    <property type="match status" value="2"/>
</dbReference>
<feature type="transmembrane region" description="Helical" evidence="15">
    <location>
        <begin position="58"/>
        <end position="84"/>
    </location>
</feature>
<dbReference type="GO" id="GO:0008559">
    <property type="term" value="F:ABC-type xenobiotic transporter activity"/>
    <property type="evidence" value="ECO:0007669"/>
    <property type="project" value="UniProtKB-EC"/>
</dbReference>
<evidence type="ECO:0000256" key="11">
    <source>
        <dbReference type="ARBA" id="ARBA00023136"/>
    </source>
</evidence>
<evidence type="ECO:0000259" key="16">
    <source>
        <dbReference type="PROSITE" id="PS50893"/>
    </source>
</evidence>
<dbReference type="InterPro" id="IPR027417">
    <property type="entry name" value="P-loop_NTPase"/>
</dbReference>
<dbReference type="Pfam" id="PF00005">
    <property type="entry name" value="ABC_tran"/>
    <property type="match status" value="2"/>
</dbReference>
<evidence type="ECO:0000256" key="15">
    <source>
        <dbReference type="SAM" id="Phobius"/>
    </source>
</evidence>
<sequence length="1026" mass="114591">MTANRTYAEQEKYAIAGAIADETFSSMRTVQSMNGGRFEIERYEAALEDGRKTGLLKYMYMAIGLGSTFIITHASYAVAFWFASRLIVWDPSFDRGSVFTVFFAVMSGSTALGGALPHLTSVGSALGAARHVLKVINNKPRIDPYSTDGQMVNGKLRGAISFNNIHFAYPLRKDIKVLDGISFSVQPGQKIAFVGSSGCGKSTSINLLLRFYDPDQGTITLTEPVLFDGTLEENIMLGNEYATREDVNRCCKMANAYDFIQKLSDGLYTRVGERGAQLSGGQKQRIAIARALIRNPKILLLDEATSALDTESEAIVQQALDKAQEGRTTFIVAHRLATIRNVDQILVFKEGNIVERGTHDELYNLKGMFYEMVNNQQINNRKEEPLENIKENESSSENEDDIIDLERTRSSLSRKRSQVLSPGGRVHRRKTSSISSRKSTEAQEIFEMQREMEESEVKPSPIFKIFKMNRANWHFYFSACWDVFSADWSCPFLLWSMHKYSRCSVSRLSSCSETPSFGLLCFWWCGEALTKKLRLEAFTNLLRQHIAFYDDKRHNTGKLCTRFATDAPNVRYVFTRLPVVISSVVTLLGALAIGFFEGWKLAVVLVLIVPLILASGYFEMRQQKMRDTELLEEAGKIASEAVENIRTVHGLNKQMIFYKKYADQLEMPYRANMRQAQVYGAVFAFSQSLIFFMYALAFWIGSIFVLDGSMTPVSVFRVFFAIAFCGQSVGQLSAFIPDVVKARIAASLIFHLIEYPTLIDSLSDLGISMDIKGNIHFRNVHFSYPTRADVSILKGLDMSVRQGETLALVGYSGCGKSTIIALLERFYNPTAGHISIDGVNLRDFNIHQLRQQMCLVSQEPVLFGCSIAENICYGLDEGPAKKYRVSHEQIVHAAEQANIHNFVLGLPEGYDTKVGEKGTQLSGGQKQRIAIARALIRNPAILLLDEATSALDSESEKIVQDALEKARKGRTCIVIAHRLSTVQNADQIAVINDGKVVEKGTHDELLAQGGIYTGLCQTQILKDTNK</sequence>
<dbReference type="Proteomes" id="UP000887574">
    <property type="component" value="Unplaced"/>
</dbReference>
<evidence type="ECO:0000256" key="10">
    <source>
        <dbReference type="ARBA" id="ARBA00022989"/>
    </source>
</evidence>
<feature type="transmembrane region" description="Helical" evidence="15">
    <location>
        <begin position="577"/>
        <end position="595"/>
    </location>
</feature>
<protein>
    <recommendedName>
        <fullName evidence="3">ABC-type xenobiotic transporter</fullName>
        <ecNumber evidence="3">7.6.2.2</ecNumber>
    </recommendedName>
</protein>
<feature type="transmembrane region" description="Helical" evidence="15">
    <location>
        <begin position="678"/>
        <end position="706"/>
    </location>
</feature>
<comment type="subcellular location">
    <subcellularLocation>
        <location evidence="1">Membrane</location>
        <topology evidence="1">Multi-pass membrane protein</topology>
    </subcellularLocation>
</comment>
<dbReference type="Gene3D" id="3.40.50.300">
    <property type="entry name" value="P-loop containing nucleotide triphosphate hydrolases"/>
    <property type="match status" value="2"/>
</dbReference>
<dbReference type="SMART" id="SM00382">
    <property type="entry name" value="AAA"/>
    <property type="match status" value="2"/>
</dbReference>
<dbReference type="FunFam" id="3.40.50.300:FF:000479">
    <property type="entry name" value="Multidrug resistance protein 1A"/>
    <property type="match status" value="1"/>
</dbReference>
<dbReference type="EC" id="7.6.2.2" evidence="3"/>
<evidence type="ECO:0000256" key="8">
    <source>
        <dbReference type="ARBA" id="ARBA00022840"/>
    </source>
</evidence>
<dbReference type="CDD" id="cd03249">
    <property type="entry name" value="ABC_MTABC3_MDL1_MDL2"/>
    <property type="match status" value="2"/>
</dbReference>
<dbReference type="InterPro" id="IPR017871">
    <property type="entry name" value="ABC_transporter-like_CS"/>
</dbReference>
<dbReference type="FunFam" id="3.40.50.300:FF:000604">
    <property type="entry name" value="ABC transporter B family member 28"/>
    <property type="match status" value="1"/>
</dbReference>
<evidence type="ECO:0000313" key="18">
    <source>
        <dbReference type="Proteomes" id="UP000887574"/>
    </source>
</evidence>
<evidence type="ECO:0000256" key="2">
    <source>
        <dbReference type="ARBA" id="ARBA00007577"/>
    </source>
</evidence>
<dbReference type="InterPro" id="IPR011527">
    <property type="entry name" value="ABC1_TM_dom"/>
</dbReference>
<accession>A0A915EIP5</accession>
<reference evidence="19" key="1">
    <citation type="submission" date="2022-11" db="UniProtKB">
        <authorList>
            <consortium name="WormBaseParasite"/>
        </authorList>
    </citation>
    <scope>IDENTIFICATION</scope>
</reference>
<keyword evidence="18" id="KW-1185">Reference proteome</keyword>
<evidence type="ECO:0000256" key="7">
    <source>
        <dbReference type="ARBA" id="ARBA00022741"/>
    </source>
</evidence>
<feature type="domain" description="ABC transporter" evidence="16">
    <location>
        <begin position="775"/>
        <end position="1018"/>
    </location>
</feature>
<feature type="region of interest" description="Disordered" evidence="14">
    <location>
        <begin position="381"/>
        <end position="442"/>
    </location>
</feature>
<dbReference type="InterPro" id="IPR036640">
    <property type="entry name" value="ABC1_TM_sf"/>
</dbReference>
<feature type="compositionally biased region" description="Basic and acidic residues" evidence="14">
    <location>
        <begin position="381"/>
        <end position="393"/>
    </location>
</feature>
<evidence type="ECO:0000256" key="9">
    <source>
        <dbReference type="ARBA" id="ARBA00022967"/>
    </source>
</evidence>
<dbReference type="Gene3D" id="1.20.1560.10">
    <property type="entry name" value="ABC transporter type 1, transmembrane domain"/>
    <property type="match status" value="2"/>
</dbReference>
<dbReference type="CDD" id="cd18578">
    <property type="entry name" value="ABC_6TM_Pgp_ABCB1_D2_like"/>
    <property type="match status" value="1"/>
</dbReference>
<dbReference type="PROSITE" id="PS50929">
    <property type="entry name" value="ABC_TM1F"/>
    <property type="match status" value="2"/>
</dbReference>
<dbReference type="PANTHER" id="PTHR24221:SF557">
    <property type="entry name" value="P-GLYCOPROTEIN RELATED"/>
    <property type="match status" value="1"/>
</dbReference>
<proteinExistence type="inferred from homology"/>
<evidence type="ECO:0000256" key="3">
    <source>
        <dbReference type="ARBA" id="ARBA00012191"/>
    </source>
</evidence>
<evidence type="ECO:0000256" key="13">
    <source>
        <dbReference type="ARBA" id="ARBA00034018"/>
    </source>
</evidence>
<keyword evidence="4" id="KW-0813">Transport</keyword>
<organism evidence="18 19">
    <name type="scientific">Ditylenchus dipsaci</name>
    <dbReference type="NCBI Taxonomy" id="166011"/>
    <lineage>
        <taxon>Eukaryota</taxon>
        <taxon>Metazoa</taxon>
        <taxon>Ecdysozoa</taxon>
        <taxon>Nematoda</taxon>
        <taxon>Chromadorea</taxon>
        <taxon>Rhabditida</taxon>
        <taxon>Tylenchina</taxon>
        <taxon>Tylenchomorpha</taxon>
        <taxon>Sphaerularioidea</taxon>
        <taxon>Anguinidae</taxon>
        <taxon>Anguininae</taxon>
        <taxon>Ditylenchus</taxon>
    </lineage>
</organism>
<keyword evidence="12" id="KW-0325">Glycoprotein</keyword>
<evidence type="ECO:0000313" key="19">
    <source>
        <dbReference type="WBParaSite" id="jg6412"/>
    </source>
</evidence>
<dbReference type="GO" id="GO:0016887">
    <property type="term" value="F:ATP hydrolysis activity"/>
    <property type="evidence" value="ECO:0007669"/>
    <property type="project" value="InterPro"/>
</dbReference>
<feature type="domain" description="ABC transmembrane type-1" evidence="17">
    <location>
        <begin position="517"/>
        <end position="741"/>
    </location>
</feature>
<evidence type="ECO:0000256" key="1">
    <source>
        <dbReference type="ARBA" id="ARBA00004141"/>
    </source>
</evidence>
<dbReference type="SUPFAM" id="SSF90123">
    <property type="entry name" value="ABC transporter transmembrane region"/>
    <property type="match status" value="2"/>
</dbReference>
<feature type="domain" description="ABC transmembrane type-1" evidence="17">
    <location>
        <begin position="1"/>
        <end position="124"/>
    </location>
</feature>
<dbReference type="PANTHER" id="PTHR24221">
    <property type="entry name" value="ATP-BINDING CASSETTE SUB-FAMILY B"/>
    <property type="match status" value="1"/>
</dbReference>
<keyword evidence="8" id="KW-0067">ATP-binding</keyword>
<dbReference type="PROSITE" id="PS00211">
    <property type="entry name" value="ABC_TRANSPORTER_1"/>
    <property type="match status" value="2"/>
</dbReference>
<evidence type="ECO:0000256" key="12">
    <source>
        <dbReference type="ARBA" id="ARBA00023180"/>
    </source>
</evidence>
<keyword evidence="10 15" id="KW-1133">Transmembrane helix</keyword>
<keyword evidence="5 15" id="KW-0812">Transmembrane</keyword>
<feature type="transmembrane region" description="Helical" evidence="15">
    <location>
        <begin position="96"/>
        <end position="116"/>
    </location>
</feature>
<dbReference type="AlphaFoldDB" id="A0A915EIP5"/>
<keyword evidence="7" id="KW-0547">Nucleotide-binding</keyword>
<feature type="compositionally biased region" description="Acidic residues" evidence="14">
    <location>
        <begin position="394"/>
        <end position="403"/>
    </location>
</feature>
<dbReference type="SUPFAM" id="SSF52540">
    <property type="entry name" value="P-loop containing nucleoside triphosphate hydrolases"/>
    <property type="match status" value="2"/>
</dbReference>
<keyword evidence="6" id="KW-0677">Repeat</keyword>
<evidence type="ECO:0000256" key="6">
    <source>
        <dbReference type="ARBA" id="ARBA00022737"/>
    </source>
</evidence>
<evidence type="ECO:0000256" key="4">
    <source>
        <dbReference type="ARBA" id="ARBA00022448"/>
    </source>
</evidence>
<evidence type="ECO:0000256" key="5">
    <source>
        <dbReference type="ARBA" id="ARBA00022692"/>
    </source>
</evidence>
<dbReference type="InterPro" id="IPR039421">
    <property type="entry name" value="Type_1_exporter"/>
</dbReference>
<keyword evidence="11 15" id="KW-0472">Membrane</keyword>
<evidence type="ECO:0000259" key="17">
    <source>
        <dbReference type="PROSITE" id="PS50929"/>
    </source>
</evidence>
<keyword evidence="9" id="KW-1278">Translocase</keyword>
<evidence type="ECO:0000256" key="14">
    <source>
        <dbReference type="SAM" id="MobiDB-lite"/>
    </source>
</evidence>
<feature type="transmembrane region" description="Helical" evidence="15">
    <location>
        <begin position="601"/>
        <end position="618"/>
    </location>
</feature>
<comment type="catalytic activity">
    <reaction evidence="13">
        <text>ATP + H2O + xenobioticSide 1 = ADP + phosphate + xenobioticSide 2.</text>
        <dbReference type="EC" id="7.6.2.2"/>
    </reaction>
</comment>
<comment type="similarity">
    <text evidence="2">Belongs to the ABC transporter superfamily. ABCB family. Multidrug resistance exporter (TC 3.A.1.201) subfamily.</text>
</comment>
<name>A0A915EIP5_9BILA</name>
<feature type="domain" description="ABC transporter" evidence="16">
    <location>
        <begin position="160"/>
        <end position="375"/>
    </location>
</feature>
<dbReference type="InterPro" id="IPR003593">
    <property type="entry name" value="AAA+_ATPase"/>
</dbReference>
<dbReference type="WBParaSite" id="jg6412">
    <property type="protein sequence ID" value="jg6412"/>
    <property type="gene ID" value="jg6412"/>
</dbReference>
<dbReference type="GO" id="GO:0005737">
    <property type="term" value="C:cytoplasm"/>
    <property type="evidence" value="ECO:0007669"/>
    <property type="project" value="UniProtKB-ARBA"/>
</dbReference>
<dbReference type="GO" id="GO:0005524">
    <property type="term" value="F:ATP binding"/>
    <property type="evidence" value="ECO:0007669"/>
    <property type="project" value="UniProtKB-KW"/>
</dbReference>